<feature type="transmembrane region" description="Helical" evidence="1">
    <location>
        <begin position="804"/>
        <end position="826"/>
    </location>
</feature>
<keyword evidence="1" id="KW-1133">Transmembrane helix</keyword>
<evidence type="ECO:0000313" key="3">
    <source>
        <dbReference type="Proteomes" id="UP000037035"/>
    </source>
</evidence>
<accession>A0A0L6U7G2</accession>
<evidence type="ECO:0000313" key="2">
    <source>
        <dbReference type="EMBL" id="KNZ44431.1"/>
    </source>
</evidence>
<gene>
    <name evidence="2" type="ORF">VP01_916g1</name>
</gene>
<dbReference type="EMBL" id="LAVV01014793">
    <property type="protein sequence ID" value="KNZ44431.1"/>
    <property type="molecule type" value="Genomic_DNA"/>
</dbReference>
<evidence type="ECO:0000256" key="1">
    <source>
        <dbReference type="SAM" id="Phobius"/>
    </source>
</evidence>
<dbReference type="VEuPathDB" id="FungiDB:VP01_916g1"/>
<feature type="transmembrane region" description="Helical" evidence="1">
    <location>
        <begin position="838"/>
        <end position="860"/>
    </location>
</feature>
<name>A0A0L6U7G2_9BASI</name>
<sequence length="977" mass="111725">MINDSRLRQVLFELRWFQDGFRSLGDVLLGHGSSQTFIEGHHSLHPHQLGTWSCEKLIPGHHTHKSETIEVEPQHVSLLFVLCFLVLQLKFLEEKKAAYLSFITLIPNPGNKQCVCEWKTALCLICLKEMAKPHSIVSFTQLGFKVDSHRQADHLPESKRSEMGKVKKDLWRRRKNVKEFRQKFDLLLLSTNQATCMDYSTLKQANYYAILYEQESVASGLNCWGDFSESSESEDYSQDKSTQLIYGQAGMTLSSGASWISVPELSERLQPSLALLGFICSKLKRISSNLNVGLASRTMSLFLSCNLKSMRKCCQLEILKMLTGLFDEGLLLIVGDFQGGCHGCGLLFVGLYATNQGFEGTRCALSFDEVGLENTVLNILFQGGESILHIRFLLIRYSGNIMGALSDSIYMYEESCKVGPLVKTGAVKQELSRLAKVTTDLWQVDSDIVDGDYKLHLGGNPRKSENVYIFKDASEKLSKRVSDSAMRVTMDIFSNYLGAPNHSKMWYWHSINLLQLHLTDLMVTSPFYFPVLQKKYKIEINDFIGVERFLICLYIIGIFSIQEINGGMGIEMRVIVVNDLMWHPKEECLLWKEILQNVHGLVEGSLINLDLGVKILEERDTVSKQTQTPFGPFTKILSHNERIREHWEASLLAKTQLIKGDLNDQLYNTEPTHTQLNKLYCLHFTNSSPLFSLLSSSSFCPLSSLLFLLRSLSLLCVLLFHLLSAYKIFVLFNFSSLLNSLFVIFLTCFLWFLLALDPNQFSKHKILLLLGMIYQNLYCCSSQANLMIFLGYCHPSFGPWSQQLGPLICSIFEHYILTHVNIWFWIALHNLLSNFYSVFLQNLLLIKESTVFIIFTYFFVSYNLDFQFTSYLFCYIFCYIPFYLVEPFRTKVINQVCMDLCIWEMMFEVLFLIYLCKKGEIHMERLLVNTKSQPLEASVLVEIPTLPFIILKSVVCSSVISSIVSCLLISFSLSESD</sequence>
<dbReference type="AlphaFoldDB" id="A0A0L6U7G2"/>
<keyword evidence="1" id="KW-0472">Membrane</keyword>
<comment type="caution">
    <text evidence="2">The sequence shown here is derived from an EMBL/GenBank/DDBJ whole genome shotgun (WGS) entry which is preliminary data.</text>
</comment>
<keyword evidence="3" id="KW-1185">Reference proteome</keyword>
<dbReference type="Proteomes" id="UP000037035">
    <property type="component" value="Unassembled WGS sequence"/>
</dbReference>
<protein>
    <submittedName>
        <fullName evidence="2">Uncharacterized protein</fullName>
    </submittedName>
</protein>
<reference evidence="2 3" key="1">
    <citation type="submission" date="2015-08" db="EMBL/GenBank/DDBJ databases">
        <title>Next Generation Sequencing and Analysis of the Genome of Puccinia sorghi L Schw, the Causal Agent of Maize Common Rust.</title>
        <authorList>
            <person name="Rochi L."/>
            <person name="Burguener G."/>
            <person name="Darino M."/>
            <person name="Turjanski A."/>
            <person name="Kreff E."/>
            <person name="Dieguez M.J."/>
            <person name="Sacco F."/>
        </authorList>
    </citation>
    <scope>NUCLEOTIDE SEQUENCE [LARGE SCALE GENOMIC DNA]</scope>
    <source>
        <strain evidence="2 3">RO10H11247</strain>
    </source>
</reference>
<feature type="transmembrane region" description="Helical" evidence="1">
    <location>
        <begin position="866"/>
        <end position="884"/>
    </location>
</feature>
<feature type="transmembrane region" description="Helical" evidence="1">
    <location>
        <begin position="766"/>
        <end position="792"/>
    </location>
</feature>
<proteinExistence type="predicted"/>
<feature type="transmembrane region" description="Helical" evidence="1">
    <location>
        <begin position="728"/>
        <end position="754"/>
    </location>
</feature>
<keyword evidence="1" id="KW-0812">Transmembrane</keyword>
<organism evidence="2 3">
    <name type="scientific">Puccinia sorghi</name>
    <dbReference type="NCBI Taxonomy" id="27349"/>
    <lineage>
        <taxon>Eukaryota</taxon>
        <taxon>Fungi</taxon>
        <taxon>Dikarya</taxon>
        <taxon>Basidiomycota</taxon>
        <taxon>Pucciniomycotina</taxon>
        <taxon>Pucciniomycetes</taxon>
        <taxon>Pucciniales</taxon>
        <taxon>Pucciniaceae</taxon>
        <taxon>Puccinia</taxon>
    </lineage>
</organism>